<dbReference type="Pfam" id="PF00668">
    <property type="entry name" value="Condensation"/>
    <property type="match status" value="1"/>
</dbReference>
<dbReference type="SUPFAM" id="SSF52777">
    <property type="entry name" value="CoA-dependent acyltransferases"/>
    <property type="match status" value="1"/>
</dbReference>
<feature type="region of interest" description="Disordered" evidence="1">
    <location>
        <begin position="322"/>
        <end position="412"/>
    </location>
</feature>
<dbReference type="Proteomes" id="UP000193944">
    <property type="component" value="Unassembled WGS sequence"/>
</dbReference>
<gene>
    <name evidence="3" type="ORF">BCR32DRAFT_280465</name>
</gene>
<accession>A0A1Y1X580</accession>
<proteinExistence type="predicted"/>
<protein>
    <recommendedName>
        <fullName evidence="2">Condensation domain-containing protein</fullName>
    </recommendedName>
</protein>
<feature type="domain" description="Condensation" evidence="2">
    <location>
        <begin position="4"/>
        <end position="276"/>
    </location>
</feature>
<dbReference type="OrthoDB" id="10617029at2759"/>
<evidence type="ECO:0000256" key="1">
    <source>
        <dbReference type="SAM" id="MobiDB-lite"/>
    </source>
</evidence>
<comment type="caution">
    <text evidence="3">The sequence shown here is derived from an EMBL/GenBank/DDBJ whole genome shotgun (WGS) entry which is preliminary data.</text>
</comment>
<feature type="compositionally biased region" description="Basic residues" evidence="1">
    <location>
        <begin position="388"/>
        <end position="412"/>
    </location>
</feature>
<dbReference type="InterPro" id="IPR023213">
    <property type="entry name" value="CAT-like_dom_sf"/>
</dbReference>
<reference evidence="3 4" key="1">
    <citation type="submission" date="2016-08" db="EMBL/GenBank/DDBJ databases">
        <title>A Parts List for Fungal Cellulosomes Revealed by Comparative Genomics.</title>
        <authorList>
            <consortium name="DOE Joint Genome Institute"/>
            <person name="Haitjema C.H."/>
            <person name="Gilmore S.P."/>
            <person name="Henske J.K."/>
            <person name="Solomon K.V."/>
            <person name="De Groot R."/>
            <person name="Kuo A."/>
            <person name="Mondo S.J."/>
            <person name="Salamov A.A."/>
            <person name="Labutti K."/>
            <person name="Zhao Z."/>
            <person name="Chiniquy J."/>
            <person name="Barry K."/>
            <person name="Brewer H.M."/>
            <person name="Purvine S.O."/>
            <person name="Wright A.T."/>
            <person name="Boxma B."/>
            <person name="Van Alen T."/>
            <person name="Hackstein J.H."/>
            <person name="Baker S.E."/>
            <person name="Grigoriev I.V."/>
            <person name="O'Malley M.A."/>
        </authorList>
    </citation>
    <scope>NUCLEOTIDE SEQUENCE [LARGE SCALE GENOMIC DNA]</scope>
    <source>
        <strain evidence="3 4">S4</strain>
    </source>
</reference>
<feature type="compositionally biased region" description="Basic and acidic residues" evidence="1">
    <location>
        <begin position="322"/>
        <end position="387"/>
    </location>
</feature>
<evidence type="ECO:0000313" key="4">
    <source>
        <dbReference type="Proteomes" id="UP000193944"/>
    </source>
</evidence>
<sequence>MFDLIKGEELKELPIQYSDYAIKYDEEINSERVLNQMKYYENLFNKLINTNYLNKKENQNTTENIIDKKTNEAKIKVIDTDKEAYDNINAIVKKYNISKTAYFVTIYSLILSIYSGEKELLYCVVNSNRSNEYTENLIGLFAKFVPVLISIDNMNLIDLIKKSMDDLLTLFNNDVPFLKFNIPKPNLYYQFNPFGLHMEDNKDIMNIIEDLSTEDINELFGTEDSTPKINKSEYDMELIISELKDSYKIGFIYKSSLINENDINEIINNFLQFIKNEEFLVQDIEKISQNYIKNKNLIESKNIHNIDIENNKNDIDINEISTDHHKPIENNEGKNNEIQKTNEKNKDNNHDNKEKNKDNNHDNKEKNKDNNHDNKEKNKDNNHDNKNNKKSKSKFKAFTKNWRKSLNKFIKK</sequence>
<dbReference type="Gene3D" id="3.30.559.30">
    <property type="entry name" value="Nonribosomal peptide synthetase, condensation domain"/>
    <property type="match status" value="1"/>
</dbReference>
<name>A0A1Y1X580_9FUNG</name>
<evidence type="ECO:0000259" key="2">
    <source>
        <dbReference type="Pfam" id="PF00668"/>
    </source>
</evidence>
<organism evidence="3 4">
    <name type="scientific">Anaeromyces robustus</name>
    <dbReference type="NCBI Taxonomy" id="1754192"/>
    <lineage>
        <taxon>Eukaryota</taxon>
        <taxon>Fungi</taxon>
        <taxon>Fungi incertae sedis</taxon>
        <taxon>Chytridiomycota</taxon>
        <taxon>Chytridiomycota incertae sedis</taxon>
        <taxon>Neocallimastigomycetes</taxon>
        <taxon>Neocallimastigales</taxon>
        <taxon>Neocallimastigaceae</taxon>
        <taxon>Anaeromyces</taxon>
    </lineage>
</organism>
<dbReference type="GO" id="GO:0003824">
    <property type="term" value="F:catalytic activity"/>
    <property type="evidence" value="ECO:0007669"/>
    <property type="project" value="InterPro"/>
</dbReference>
<dbReference type="EMBL" id="MCFG01000143">
    <property type="protein sequence ID" value="ORX80516.1"/>
    <property type="molecule type" value="Genomic_DNA"/>
</dbReference>
<dbReference type="InterPro" id="IPR001242">
    <property type="entry name" value="Condensation_dom"/>
</dbReference>
<dbReference type="AlphaFoldDB" id="A0A1Y1X580"/>
<keyword evidence="4" id="KW-1185">Reference proteome</keyword>
<evidence type="ECO:0000313" key="3">
    <source>
        <dbReference type="EMBL" id="ORX80516.1"/>
    </source>
</evidence>
<dbReference type="Gene3D" id="3.30.559.10">
    <property type="entry name" value="Chloramphenicol acetyltransferase-like domain"/>
    <property type="match status" value="1"/>
</dbReference>
<reference evidence="3 4" key="2">
    <citation type="submission" date="2016-08" db="EMBL/GenBank/DDBJ databases">
        <title>Pervasive Adenine N6-methylation of Active Genes in Fungi.</title>
        <authorList>
            <consortium name="DOE Joint Genome Institute"/>
            <person name="Mondo S.J."/>
            <person name="Dannebaum R.O."/>
            <person name="Kuo R.C."/>
            <person name="Labutti K."/>
            <person name="Haridas S."/>
            <person name="Kuo A."/>
            <person name="Salamov A."/>
            <person name="Ahrendt S.R."/>
            <person name="Lipzen A."/>
            <person name="Sullivan W."/>
            <person name="Andreopoulos W.B."/>
            <person name="Clum A."/>
            <person name="Lindquist E."/>
            <person name="Daum C."/>
            <person name="Ramamoorthy G.K."/>
            <person name="Gryganskyi A."/>
            <person name="Culley D."/>
            <person name="Magnuson J.K."/>
            <person name="James T.Y."/>
            <person name="O'Malley M.A."/>
            <person name="Stajich J.E."/>
            <person name="Spatafora J.W."/>
            <person name="Visel A."/>
            <person name="Grigoriev I.V."/>
        </authorList>
    </citation>
    <scope>NUCLEOTIDE SEQUENCE [LARGE SCALE GENOMIC DNA]</scope>
    <source>
        <strain evidence="3 4">S4</strain>
    </source>
</reference>